<gene>
    <name evidence="2" type="ORF">DFR58_10391</name>
</gene>
<reference evidence="2 3" key="1">
    <citation type="submission" date="2018-07" db="EMBL/GenBank/DDBJ databases">
        <title>Genomic Encyclopedia of Type Strains, Phase IV (KMG-IV): sequencing the most valuable type-strain genomes for metagenomic binning, comparative biology and taxonomic classification.</title>
        <authorList>
            <person name="Goeker M."/>
        </authorList>
    </citation>
    <scope>NUCLEOTIDE SEQUENCE [LARGE SCALE GENOMIC DNA]</scope>
    <source>
        <strain evidence="2 3">DSM 27016</strain>
    </source>
</reference>
<proteinExistence type="predicted"/>
<dbReference type="OrthoDB" id="5458396at2"/>
<comment type="caution">
    <text evidence="2">The sequence shown here is derived from an EMBL/GenBank/DDBJ whole genome shotgun (WGS) entry which is preliminary data.</text>
</comment>
<protein>
    <submittedName>
        <fullName evidence="2">Putative ribosomally synthesized peptide with nif11-like leader</fullName>
    </submittedName>
</protein>
<keyword evidence="3" id="KW-1185">Reference proteome</keyword>
<dbReference type="AlphaFoldDB" id="A0A369BFL1"/>
<evidence type="ECO:0000313" key="2">
    <source>
        <dbReference type="EMBL" id="RCX19346.1"/>
    </source>
</evidence>
<dbReference type="InterPro" id="IPR012903">
    <property type="entry name" value="Nif11"/>
</dbReference>
<dbReference type="RefSeq" id="WP_114296417.1">
    <property type="nucleotide sequence ID" value="NZ_QPJT01000003.1"/>
</dbReference>
<dbReference type="EMBL" id="QPJT01000003">
    <property type="protein sequence ID" value="RCX19346.1"/>
    <property type="molecule type" value="Genomic_DNA"/>
</dbReference>
<evidence type="ECO:0000259" key="1">
    <source>
        <dbReference type="Pfam" id="PF07862"/>
    </source>
</evidence>
<sequence length="74" mass="7960">MSAKSAKLFIERIKTDVEFAEKVKAFGDAKDRMAFVKEAGFDFTDAELKEVQGELSEDDLDAVAGAGNKCGVIG</sequence>
<accession>A0A369BFL1</accession>
<dbReference type="NCBIfam" id="TIGR03798">
    <property type="entry name" value="leader_Nif11"/>
    <property type="match status" value="1"/>
</dbReference>
<dbReference type="Proteomes" id="UP000253034">
    <property type="component" value="Unassembled WGS sequence"/>
</dbReference>
<feature type="domain" description="Nif11" evidence="1">
    <location>
        <begin position="1"/>
        <end position="48"/>
    </location>
</feature>
<evidence type="ECO:0000313" key="3">
    <source>
        <dbReference type="Proteomes" id="UP000253034"/>
    </source>
</evidence>
<dbReference type="Pfam" id="PF07862">
    <property type="entry name" value="Nif11"/>
    <property type="match status" value="1"/>
</dbReference>
<dbReference type="InterPro" id="IPR022516">
    <property type="entry name" value="CHP03798_Ocin"/>
</dbReference>
<name>A0A369BFL1_9FIRM</name>
<organism evidence="2 3">
    <name type="scientific">Anaerobacterium chartisolvens</name>
    <dbReference type="NCBI Taxonomy" id="1297424"/>
    <lineage>
        <taxon>Bacteria</taxon>
        <taxon>Bacillati</taxon>
        <taxon>Bacillota</taxon>
        <taxon>Clostridia</taxon>
        <taxon>Eubacteriales</taxon>
        <taxon>Oscillospiraceae</taxon>
        <taxon>Anaerobacterium</taxon>
    </lineage>
</organism>